<proteinExistence type="predicted"/>
<gene>
    <name evidence="1" type="ORF">Sradi_3838600</name>
</gene>
<reference evidence="1" key="1">
    <citation type="submission" date="2020-06" db="EMBL/GenBank/DDBJ databases">
        <authorList>
            <person name="Li T."/>
            <person name="Hu X."/>
            <person name="Zhang T."/>
            <person name="Song X."/>
            <person name="Zhang H."/>
            <person name="Dai N."/>
            <person name="Sheng W."/>
            <person name="Hou X."/>
            <person name="Wei L."/>
        </authorList>
    </citation>
    <scope>NUCLEOTIDE SEQUENCE</scope>
    <source>
        <strain evidence="1">G02</strain>
        <tissue evidence="1">Leaf</tissue>
    </source>
</reference>
<dbReference type="AlphaFoldDB" id="A0AAW2Q168"/>
<name>A0AAW2Q168_SESRA</name>
<accession>A0AAW2Q168</accession>
<protein>
    <submittedName>
        <fullName evidence="1">Uncharacterized protein</fullName>
    </submittedName>
</protein>
<comment type="caution">
    <text evidence="1">The sequence shown here is derived from an EMBL/GenBank/DDBJ whole genome shotgun (WGS) entry which is preliminary data.</text>
</comment>
<evidence type="ECO:0000313" key="1">
    <source>
        <dbReference type="EMBL" id="KAL0361541.1"/>
    </source>
</evidence>
<organism evidence="1">
    <name type="scientific">Sesamum radiatum</name>
    <name type="common">Black benniseed</name>
    <dbReference type="NCBI Taxonomy" id="300843"/>
    <lineage>
        <taxon>Eukaryota</taxon>
        <taxon>Viridiplantae</taxon>
        <taxon>Streptophyta</taxon>
        <taxon>Embryophyta</taxon>
        <taxon>Tracheophyta</taxon>
        <taxon>Spermatophyta</taxon>
        <taxon>Magnoliopsida</taxon>
        <taxon>eudicotyledons</taxon>
        <taxon>Gunneridae</taxon>
        <taxon>Pentapetalae</taxon>
        <taxon>asterids</taxon>
        <taxon>lamiids</taxon>
        <taxon>Lamiales</taxon>
        <taxon>Pedaliaceae</taxon>
        <taxon>Sesamum</taxon>
    </lineage>
</organism>
<sequence length="63" mass="6622">MGPDMGNLGQGRVFKGAGWARRVRGIGGAGYGAELKPAVLSRANPPRCHHYVTHRIPIVGLSG</sequence>
<dbReference type="EMBL" id="JACGWJ010000016">
    <property type="protein sequence ID" value="KAL0361541.1"/>
    <property type="molecule type" value="Genomic_DNA"/>
</dbReference>
<reference evidence="1" key="2">
    <citation type="journal article" date="2024" name="Plant">
        <title>Genomic evolution and insights into agronomic trait innovations of Sesamum species.</title>
        <authorList>
            <person name="Miao H."/>
            <person name="Wang L."/>
            <person name="Qu L."/>
            <person name="Liu H."/>
            <person name="Sun Y."/>
            <person name="Le M."/>
            <person name="Wang Q."/>
            <person name="Wei S."/>
            <person name="Zheng Y."/>
            <person name="Lin W."/>
            <person name="Duan Y."/>
            <person name="Cao H."/>
            <person name="Xiong S."/>
            <person name="Wang X."/>
            <person name="Wei L."/>
            <person name="Li C."/>
            <person name="Ma Q."/>
            <person name="Ju M."/>
            <person name="Zhao R."/>
            <person name="Li G."/>
            <person name="Mu C."/>
            <person name="Tian Q."/>
            <person name="Mei H."/>
            <person name="Zhang T."/>
            <person name="Gao T."/>
            <person name="Zhang H."/>
        </authorList>
    </citation>
    <scope>NUCLEOTIDE SEQUENCE</scope>
    <source>
        <strain evidence="1">G02</strain>
    </source>
</reference>